<organism evidence="3 4">
    <name type="scientific">Trichuris trichiura</name>
    <name type="common">Whipworm</name>
    <name type="synonym">Trichocephalus trichiurus</name>
    <dbReference type="NCBI Taxonomy" id="36087"/>
    <lineage>
        <taxon>Eukaryota</taxon>
        <taxon>Metazoa</taxon>
        <taxon>Ecdysozoa</taxon>
        <taxon>Nematoda</taxon>
        <taxon>Enoplea</taxon>
        <taxon>Dorylaimia</taxon>
        <taxon>Trichinellida</taxon>
        <taxon>Trichuridae</taxon>
        <taxon>Trichuris</taxon>
    </lineage>
</organism>
<dbReference type="STRING" id="36087.A0A077YYT4"/>
<dbReference type="InterPro" id="IPR029444">
    <property type="entry name" value="INTS5_C"/>
</dbReference>
<accession>A0A077YYT4</accession>
<reference evidence="3" key="2">
    <citation type="submission" date="2014-03" db="EMBL/GenBank/DDBJ databases">
        <title>The whipworm genome and dual-species transcriptomics of an intimate host-pathogen interaction.</title>
        <authorList>
            <person name="Foth B.J."/>
            <person name="Tsai I.J."/>
            <person name="Reid A.J."/>
            <person name="Bancroft A.J."/>
            <person name="Nichol S."/>
            <person name="Tracey A."/>
            <person name="Holroyd N."/>
            <person name="Cotton J.A."/>
            <person name="Stanley E.J."/>
            <person name="Zarowiecki M."/>
            <person name="Liu J.Z."/>
            <person name="Huckvale T."/>
            <person name="Cooper P.J."/>
            <person name="Grencis R.K."/>
            <person name="Berriman M."/>
        </authorList>
    </citation>
    <scope>NUCLEOTIDE SEQUENCE [LARGE SCALE GENOMIC DNA]</scope>
</reference>
<protein>
    <submittedName>
        <fullName evidence="3">INTS5 N and INTS5 C domain containing protein</fullName>
    </submittedName>
</protein>
<dbReference type="GO" id="GO:0032039">
    <property type="term" value="C:integrator complex"/>
    <property type="evidence" value="ECO:0007669"/>
    <property type="project" value="InterPro"/>
</dbReference>
<keyword evidence="4" id="KW-1185">Reference proteome</keyword>
<evidence type="ECO:0000313" key="4">
    <source>
        <dbReference type="Proteomes" id="UP000030665"/>
    </source>
</evidence>
<evidence type="ECO:0000259" key="2">
    <source>
        <dbReference type="Pfam" id="PF14838"/>
    </source>
</evidence>
<dbReference type="Pfam" id="PF14837">
    <property type="entry name" value="INTS5_N"/>
    <property type="match status" value="1"/>
</dbReference>
<sequence>MSSRAELCKSHFVKFLSIAAVNITSRPANTSLWSQYSFDELTDSPIFLFKNLPGSRSAVLEYVANLIHENVAFFLRRVENPNFTYKVGFVEEAVQELCSAFEDFVRQQSFFMKILSKWVVDNLAELSKSGQSRIGISSASPMELTRIYTTCSSSKRLLDLLGFCVSQTLESDIEKCVSLLLDLWNTCGNFCDWIMKYLSITFPDDALKHLLKVGLNDFCTYVSGVLENLRSGNSAAVTQAHEQYLKEKLTAISSMLGMAARQQSSEFRQLISSVFTECCQPSHSKRHMYYVPFIFRLIAANSDIANVTLVELVHSANLENLSVLRKSLLSVPVWAATGESNLTGAFINIAASLNSVTASQVYDKLLNLAFESPATGSEESLAHLQKQCVTLTESNLDAICLSVLEQPVVVLSKFPLLMRIASCRQLLFKSLFSSNEQRRVCMFKAVYLICLIKGRLTTAEYLGYILCFAETEEQLHLFTELCAVTAGLQSDALHCLISELSFYVGKASEIGTFSWKRCAENILSLLKEEKSIDPDTSVDFVRMSENLLKNYKRVLEYLLPLYFIPDTEDVVSNILGTLGVPGQQQPGELVQIVKLFVAAIFNVMRKFDDDVQPNLMNACAIMGSCVVALVLDQEAYAKEVLFHCLLSYAFEDDSPLRVAPKKELLENVDCSILKQNLLLSELKYRNRSIHCGTLRRRQVVPHFLGNNTSVVVARRLCFIHIIDELCRSADSSAGALYDITMCHRLAVLLLDTVCPDLVDARYHWEDWTSAKISIEKYIKIRKVVDTCPFVYDLMLIAAEAYPCLWFCLPILKALLATTVVRLESAANKSDPISSDVSVALDRWFYLAAKVVVLFSVYDISMNDFQGRILPQQLSNVVDVCQRVTNIEACHIMRDVWRYLNEHAPKLSELQEYYQNILNKIDNMGPLSDSDPNPYLVSLRLVIQKNIAKLGCLHRGLFSV</sequence>
<evidence type="ECO:0000259" key="1">
    <source>
        <dbReference type="Pfam" id="PF14837"/>
    </source>
</evidence>
<dbReference type="InterPro" id="IPR040316">
    <property type="entry name" value="INTS5"/>
</dbReference>
<dbReference type="GO" id="GO:0034472">
    <property type="term" value="P:snRNA 3'-end processing"/>
    <property type="evidence" value="ECO:0007669"/>
    <property type="project" value="TreeGrafter"/>
</dbReference>
<dbReference type="OrthoDB" id="69088at2759"/>
<dbReference type="PANTHER" id="PTHR31697:SF2">
    <property type="entry name" value="INTEGRATOR COMPLEX SUBUNIT 5"/>
    <property type="match status" value="1"/>
</dbReference>
<dbReference type="Pfam" id="PF14838">
    <property type="entry name" value="INTS5_C"/>
    <property type="match status" value="1"/>
</dbReference>
<proteinExistence type="predicted"/>
<dbReference type="InterPro" id="IPR029445">
    <property type="entry name" value="INTS5_N"/>
</dbReference>
<evidence type="ECO:0000313" key="3">
    <source>
        <dbReference type="EMBL" id="CDW52899.1"/>
    </source>
</evidence>
<dbReference type="EMBL" id="HG805834">
    <property type="protein sequence ID" value="CDW52899.1"/>
    <property type="molecule type" value="Genomic_DNA"/>
</dbReference>
<dbReference type="PANTHER" id="PTHR31697">
    <property type="entry name" value="INTEGRATOR COMPLEX SUBUNIT 5"/>
    <property type="match status" value="1"/>
</dbReference>
<reference evidence="3" key="1">
    <citation type="submission" date="2014-01" db="EMBL/GenBank/DDBJ databases">
        <authorList>
            <person name="Aslett M."/>
        </authorList>
    </citation>
    <scope>NUCLEOTIDE SEQUENCE</scope>
</reference>
<name>A0A077YYT4_TRITR</name>
<feature type="domain" description="Integrator complex subunit 5 N-terminal" evidence="1">
    <location>
        <begin position="34"/>
        <end position="220"/>
    </location>
</feature>
<dbReference type="AlphaFoldDB" id="A0A077YYT4"/>
<gene>
    <name evidence="3" type="ORF">TTRE_0000116101</name>
</gene>
<feature type="domain" description="Integrator complex subunit 5 C-terminal" evidence="2">
    <location>
        <begin position="248"/>
        <end position="949"/>
    </location>
</feature>
<dbReference type="Proteomes" id="UP000030665">
    <property type="component" value="Unassembled WGS sequence"/>
</dbReference>